<feature type="non-terminal residue" evidence="1">
    <location>
        <position position="1"/>
    </location>
</feature>
<sequence>MSASCAVQVFELLPSESILRPAARYWLNLKHSESTRITADNSLALYAIAICKPSLPATPAGMDMPLPSTAKEKRKIIPASTLKDVANRYPDIAEQAHQFQEQLDKIVEHAKDFKRELVKNSIDPMMVHNYMTWEAANIVEIFRTELDKPLPDEKDESARSRN</sequence>
<protein>
    <submittedName>
        <fullName evidence="1">Uncharacterized protein</fullName>
    </submittedName>
</protein>
<keyword evidence="2" id="KW-1185">Reference proteome</keyword>
<accession>A0A9W8JHC7</accession>
<name>A0A9W8JHC7_9AGAR</name>
<dbReference type="EMBL" id="JANBPK010000817">
    <property type="protein sequence ID" value="KAJ2930880.1"/>
    <property type="molecule type" value="Genomic_DNA"/>
</dbReference>
<dbReference type="AlphaFoldDB" id="A0A9W8JHC7"/>
<comment type="caution">
    <text evidence="1">The sequence shown here is derived from an EMBL/GenBank/DDBJ whole genome shotgun (WGS) entry which is preliminary data.</text>
</comment>
<gene>
    <name evidence="1" type="ORF">H1R20_g6231</name>
</gene>
<proteinExistence type="predicted"/>
<evidence type="ECO:0000313" key="2">
    <source>
        <dbReference type="Proteomes" id="UP001140091"/>
    </source>
</evidence>
<organism evidence="1 2">
    <name type="scientific">Candolleomyces eurysporus</name>
    <dbReference type="NCBI Taxonomy" id="2828524"/>
    <lineage>
        <taxon>Eukaryota</taxon>
        <taxon>Fungi</taxon>
        <taxon>Dikarya</taxon>
        <taxon>Basidiomycota</taxon>
        <taxon>Agaricomycotina</taxon>
        <taxon>Agaricomycetes</taxon>
        <taxon>Agaricomycetidae</taxon>
        <taxon>Agaricales</taxon>
        <taxon>Agaricineae</taxon>
        <taxon>Psathyrellaceae</taxon>
        <taxon>Candolleomyces</taxon>
    </lineage>
</organism>
<evidence type="ECO:0000313" key="1">
    <source>
        <dbReference type="EMBL" id="KAJ2930880.1"/>
    </source>
</evidence>
<dbReference type="Proteomes" id="UP001140091">
    <property type="component" value="Unassembled WGS sequence"/>
</dbReference>
<dbReference type="OrthoDB" id="440424at2759"/>
<reference evidence="1" key="1">
    <citation type="submission" date="2022-06" db="EMBL/GenBank/DDBJ databases">
        <title>Genome Sequence of Candolleomyces eurysporus.</title>
        <authorList>
            <person name="Buettner E."/>
        </authorList>
    </citation>
    <scope>NUCLEOTIDE SEQUENCE</scope>
    <source>
        <strain evidence="1">VTCC 930004</strain>
    </source>
</reference>